<evidence type="ECO:0000313" key="3">
    <source>
        <dbReference type="EMBL" id="CAH1999486.1"/>
    </source>
</evidence>
<feature type="compositionally biased region" description="Low complexity" evidence="1">
    <location>
        <begin position="116"/>
        <end position="127"/>
    </location>
</feature>
<dbReference type="EMBL" id="CAKOFQ010007368">
    <property type="protein sequence ID" value="CAH1999486.1"/>
    <property type="molecule type" value="Genomic_DNA"/>
</dbReference>
<evidence type="ECO:0000256" key="1">
    <source>
        <dbReference type="SAM" id="MobiDB-lite"/>
    </source>
</evidence>
<dbReference type="PANTHER" id="PTHR33273">
    <property type="entry name" value="DOMAIN-CONTAINING PROTEIN, PUTATIVE-RELATED"/>
    <property type="match status" value="1"/>
</dbReference>
<feature type="compositionally biased region" description="Low complexity" evidence="1">
    <location>
        <begin position="411"/>
        <end position="423"/>
    </location>
</feature>
<feature type="region of interest" description="Disordered" evidence="1">
    <location>
        <begin position="402"/>
        <end position="423"/>
    </location>
</feature>
<comment type="caution">
    <text evidence="3">The sequence shown here is derived from an EMBL/GenBank/DDBJ whole genome shotgun (WGS) entry which is preliminary data.</text>
</comment>
<dbReference type="PANTHER" id="PTHR33273:SF2">
    <property type="entry name" value="ENDONUCLEASE_EXONUCLEASE_PHOSPHATASE DOMAIN-CONTAINING PROTEIN"/>
    <property type="match status" value="1"/>
</dbReference>
<dbReference type="Pfam" id="PF07530">
    <property type="entry name" value="PRE_C2HC"/>
    <property type="match status" value="1"/>
</dbReference>
<dbReference type="Proteomes" id="UP001152888">
    <property type="component" value="Unassembled WGS sequence"/>
</dbReference>
<keyword evidence="4" id="KW-1185">Reference proteome</keyword>
<name>A0A9P0PZ68_ACAOB</name>
<feature type="compositionally biased region" description="Low complexity" evidence="1">
    <location>
        <begin position="158"/>
        <end position="167"/>
    </location>
</feature>
<organism evidence="3 4">
    <name type="scientific">Acanthoscelides obtectus</name>
    <name type="common">Bean weevil</name>
    <name type="synonym">Bruchus obtectus</name>
    <dbReference type="NCBI Taxonomy" id="200917"/>
    <lineage>
        <taxon>Eukaryota</taxon>
        <taxon>Metazoa</taxon>
        <taxon>Ecdysozoa</taxon>
        <taxon>Arthropoda</taxon>
        <taxon>Hexapoda</taxon>
        <taxon>Insecta</taxon>
        <taxon>Pterygota</taxon>
        <taxon>Neoptera</taxon>
        <taxon>Endopterygota</taxon>
        <taxon>Coleoptera</taxon>
        <taxon>Polyphaga</taxon>
        <taxon>Cucujiformia</taxon>
        <taxon>Chrysomeloidea</taxon>
        <taxon>Chrysomelidae</taxon>
        <taxon>Bruchinae</taxon>
        <taxon>Bruchini</taxon>
        <taxon>Acanthoscelides</taxon>
    </lineage>
</organism>
<dbReference type="InterPro" id="IPR006579">
    <property type="entry name" value="Pre_C2HC_dom"/>
</dbReference>
<evidence type="ECO:0000313" key="4">
    <source>
        <dbReference type="Proteomes" id="UP001152888"/>
    </source>
</evidence>
<feature type="region of interest" description="Disordered" evidence="1">
    <location>
        <begin position="54"/>
        <end position="175"/>
    </location>
</feature>
<protein>
    <recommendedName>
        <fullName evidence="2">Pre-C2HC domain-containing protein</fullName>
    </recommendedName>
</protein>
<feature type="domain" description="Pre-C2HC" evidence="2">
    <location>
        <begin position="263"/>
        <end position="323"/>
    </location>
</feature>
<proteinExistence type="predicted"/>
<sequence length="457" mass="50780">MTPILEKENENQRLLKIIADQAAQIQRLTDCVESLNAQVFKLTSIIHKTVPNVNSSKTAKRRHNSYSSDLHTETDEDTQGDLFTPVRRRKVRLRKTEFPPLPTKSPNNKHSGNLKPSVSVPSTASTSQPRERPLSASTQSAPPVIPQVQSDPLAGCNSSSLPSSGSLNTQAQSPRQVRITPIVLRDATKWRTLNYSFVSLGIRIERAVAIDAGIRIIPKTEDDYRRVIRLFKEENIPHHTFPLPTERNIHAVIRGIPASTTKQEVKGELEQKGYAPFHIIRLKRNGGVPMPLMVVILPKTEKSQQVFNEHELLGLSIRVEVQKNSRLIGQCHRCQKYGHAQSYCTAPPKCLKCAQDHRTHMCPQTGQEVRRCGGNHPANSPTCRFTPRRNLQVIAQRRAKSYADAARDDTSTAPAVSSSSTTTQNVDLATALRSLQQIISPLISATKALQAIFPLNG</sequence>
<dbReference type="AlphaFoldDB" id="A0A9P0PZ68"/>
<accession>A0A9P0PZ68</accession>
<gene>
    <name evidence="3" type="ORF">ACAOBT_LOCUS24997</name>
</gene>
<evidence type="ECO:0000259" key="2">
    <source>
        <dbReference type="Pfam" id="PF07530"/>
    </source>
</evidence>
<dbReference type="OrthoDB" id="6782961at2759"/>
<reference evidence="3" key="1">
    <citation type="submission" date="2022-03" db="EMBL/GenBank/DDBJ databases">
        <authorList>
            <person name="Sayadi A."/>
        </authorList>
    </citation>
    <scope>NUCLEOTIDE SEQUENCE</scope>
</reference>